<reference evidence="1" key="1">
    <citation type="submission" date="2022-09" db="EMBL/GenBank/DDBJ databases">
        <title>A Global Phylogenomic Analysis of the Shiitake Genus Lentinula.</title>
        <authorList>
            <consortium name="DOE Joint Genome Institute"/>
            <person name="Sierra-Patev S."/>
            <person name="Min B."/>
            <person name="Naranjo-Ortiz M."/>
            <person name="Looney B."/>
            <person name="Konkel Z."/>
            <person name="Slot J.C."/>
            <person name="Sakamoto Y."/>
            <person name="Steenwyk J.L."/>
            <person name="Rokas A."/>
            <person name="Carro J."/>
            <person name="Camarero S."/>
            <person name="Ferreira P."/>
            <person name="Molpeceres G."/>
            <person name="Ruiz-Duenas F.J."/>
            <person name="Serrano A."/>
            <person name="Henrissat B."/>
            <person name="Drula E."/>
            <person name="Hughes K.W."/>
            <person name="Mata J.L."/>
            <person name="Ishikawa N.K."/>
            <person name="Vargas-Isla R."/>
            <person name="Ushijima S."/>
            <person name="Smith C.A."/>
            <person name="Ahrendt S."/>
            <person name="Andreopoulos W."/>
            <person name="He G."/>
            <person name="Labutti K."/>
            <person name="Lipzen A."/>
            <person name="Ng V."/>
            <person name="Riley R."/>
            <person name="Sandor L."/>
            <person name="Barry K."/>
            <person name="Martinez A.T."/>
            <person name="Xiao Y."/>
            <person name="Gibbons J.G."/>
            <person name="Terashima K."/>
            <person name="Grigoriev I.V."/>
            <person name="Hibbett D.S."/>
        </authorList>
    </citation>
    <scope>NUCLEOTIDE SEQUENCE</scope>
    <source>
        <strain evidence="1">TMI1499</strain>
    </source>
</reference>
<dbReference type="Proteomes" id="UP001163835">
    <property type="component" value="Unassembled WGS sequence"/>
</dbReference>
<sequence>MNLIRVLRTSTSTYVIWWITKLVPPPSPPPPPPDCPADSAPVLSEIEAVWITQEFIRALRDASLKNGDLEAESPLAKLLNPSILIIHKELRVTSVYQLTLTQVWICLPLAKILPQLREGKLRYQHWLPSTANPAPLNPSTSALSPTPDVHPRMRRDGVYEIRRIAALALVGSTIKFPHLLEPRTLHVFRLTSPLQLAGRWEVPSVVVTNRYQSSNTVLSHTFDMHMCFLLSPFNAKSQLLYAYFLLVAVLSVTVVAAPSKLAPQPLAPNVVVLSLGYSERRPVLFFRNNYGLTAGRDPRGHLYVYRLNSAQGLQNLGPGNTQLMAYFRNEAQVKNTLATLRDPEALGQLGASSHTMLWPLITDAKDYIHAMLTYLSQLPSGFEGHATVVDARLLSEWQKQRDA</sequence>
<organism evidence="1 2">
    <name type="scientific">Lentinula aff. lateritia</name>
    <dbReference type="NCBI Taxonomy" id="2804960"/>
    <lineage>
        <taxon>Eukaryota</taxon>
        <taxon>Fungi</taxon>
        <taxon>Dikarya</taxon>
        <taxon>Basidiomycota</taxon>
        <taxon>Agaricomycotina</taxon>
        <taxon>Agaricomycetes</taxon>
        <taxon>Agaricomycetidae</taxon>
        <taxon>Agaricales</taxon>
        <taxon>Marasmiineae</taxon>
        <taxon>Omphalotaceae</taxon>
        <taxon>Lentinula</taxon>
    </lineage>
</organism>
<evidence type="ECO:0000313" key="2">
    <source>
        <dbReference type="Proteomes" id="UP001163835"/>
    </source>
</evidence>
<protein>
    <submittedName>
        <fullName evidence="1">Uncharacterized protein</fullName>
    </submittedName>
</protein>
<comment type="caution">
    <text evidence="1">The sequence shown here is derived from an EMBL/GenBank/DDBJ whole genome shotgun (WGS) entry which is preliminary data.</text>
</comment>
<name>A0ACC1U8U9_9AGAR</name>
<gene>
    <name evidence="1" type="ORF">F5876DRAFT_74334</name>
</gene>
<evidence type="ECO:0000313" key="1">
    <source>
        <dbReference type="EMBL" id="KAJ3813006.1"/>
    </source>
</evidence>
<accession>A0ACC1U8U9</accession>
<keyword evidence="2" id="KW-1185">Reference proteome</keyword>
<proteinExistence type="predicted"/>
<dbReference type="EMBL" id="MU795006">
    <property type="protein sequence ID" value="KAJ3813006.1"/>
    <property type="molecule type" value="Genomic_DNA"/>
</dbReference>